<dbReference type="Proteomes" id="UP000216454">
    <property type="component" value="Unassembled WGS sequence"/>
</dbReference>
<feature type="region of interest" description="Disordered" evidence="5">
    <location>
        <begin position="1"/>
        <end position="29"/>
    </location>
</feature>
<protein>
    <submittedName>
        <fullName evidence="7">Glycoside hydrolase</fullName>
    </submittedName>
</protein>
<evidence type="ECO:0000256" key="1">
    <source>
        <dbReference type="ARBA" id="ARBA00007074"/>
    </source>
</evidence>
<evidence type="ECO:0000256" key="5">
    <source>
        <dbReference type="SAM" id="MobiDB-lite"/>
    </source>
</evidence>
<dbReference type="SUPFAM" id="SSF54001">
    <property type="entry name" value="Cysteine proteinases"/>
    <property type="match status" value="1"/>
</dbReference>
<keyword evidence="2" id="KW-0645">Protease</keyword>
<comment type="caution">
    <text evidence="7">The sequence shown here is derived from an EMBL/GenBank/DDBJ whole genome shotgun (WGS) entry which is preliminary data.</text>
</comment>
<accession>A0A261F220</accession>
<feature type="region of interest" description="Disordered" evidence="5">
    <location>
        <begin position="199"/>
        <end position="232"/>
    </location>
</feature>
<dbReference type="PANTHER" id="PTHR47053:SF1">
    <property type="entry name" value="MUREIN DD-ENDOPEPTIDASE MEPH-RELATED"/>
    <property type="match status" value="1"/>
</dbReference>
<name>A0A261F220_9BIFI</name>
<evidence type="ECO:0000313" key="8">
    <source>
        <dbReference type="Proteomes" id="UP000216454"/>
    </source>
</evidence>
<dbReference type="PANTHER" id="PTHR47053">
    <property type="entry name" value="MUREIN DD-ENDOPEPTIDASE MEPH-RELATED"/>
    <property type="match status" value="1"/>
</dbReference>
<comment type="similarity">
    <text evidence="1">Belongs to the peptidase C40 family.</text>
</comment>
<dbReference type="PROSITE" id="PS51935">
    <property type="entry name" value="NLPC_P60"/>
    <property type="match status" value="1"/>
</dbReference>
<dbReference type="RefSeq" id="WP_094690883.1">
    <property type="nucleotide sequence ID" value="NZ_MWWQ01000005.1"/>
</dbReference>
<evidence type="ECO:0000259" key="6">
    <source>
        <dbReference type="PROSITE" id="PS51935"/>
    </source>
</evidence>
<proteinExistence type="inferred from homology"/>
<feature type="region of interest" description="Disordered" evidence="5">
    <location>
        <begin position="128"/>
        <end position="148"/>
    </location>
</feature>
<dbReference type="InterPro" id="IPR038765">
    <property type="entry name" value="Papain-like_cys_pep_sf"/>
</dbReference>
<dbReference type="Pfam" id="PF00877">
    <property type="entry name" value="NLPC_P60"/>
    <property type="match status" value="1"/>
</dbReference>
<keyword evidence="8" id="KW-1185">Reference proteome</keyword>
<dbReference type="InterPro" id="IPR051202">
    <property type="entry name" value="Peptidase_C40"/>
</dbReference>
<organism evidence="7 8">
    <name type="scientific">Pseudoscardovia suis</name>
    <dbReference type="NCBI Taxonomy" id="987063"/>
    <lineage>
        <taxon>Bacteria</taxon>
        <taxon>Bacillati</taxon>
        <taxon>Actinomycetota</taxon>
        <taxon>Actinomycetes</taxon>
        <taxon>Bifidobacteriales</taxon>
        <taxon>Bifidobacteriaceae</taxon>
        <taxon>Pseudoscardovia</taxon>
    </lineage>
</organism>
<evidence type="ECO:0000256" key="3">
    <source>
        <dbReference type="ARBA" id="ARBA00022801"/>
    </source>
</evidence>
<dbReference type="OrthoDB" id="9815778at2"/>
<feature type="domain" description="NlpC/P60" evidence="6">
    <location>
        <begin position="232"/>
        <end position="354"/>
    </location>
</feature>
<dbReference type="Gene3D" id="3.90.1720.10">
    <property type="entry name" value="endopeptidase domain like (from Nostoc punctiforme)"/>
    <property type="match status" value="1"/>
</dbReference>
<dbReference type="GO" id="GO:0008234">
    <property type="term" value="F:cysteine-type peptidase activity"/>
    <property type="evidence" value="ECO:0007669"/>
    <property type="project" value="UniProtKB-KW"/>
</dbReference>
<dbReference type="EMBL" id="MWWQ01000005">
    <property type="protein sequence ID" value="OZG52976.1"/>
    <property type="molecule type" value="Genomic_DNA"/>
</dbReference>
<gene>
    <name evidence="7" type="ORF">PSSU_0594</name>
</gene>
<dbReference type="InterPro" id="IPR000064">
    <property type="entry name" value="NLP_P60_dom"/>
</dbReference>
<evidence type="ECO:0000313" key="7">
    <source>
        <dbReference type="EMBL" id="OZG52976.1"/>
    </source>
</evidence>
<evidence type="ECO:0000256" key="4">
    <source>
        <dbReference type="ARBA" id="ARBA00022807"/>
    </source>
</evidence>
<evidence type="ECO:0000256" key="2">
    <source>
        <dbReference type="ARBA" id="ARBA00022670"/>
    </source>
</evidence>
<reference evidence="7 8" key="1">
    <citation type="journal article" date="2017" name="BMC Genomics">
        <title>Comparative genomic and phylogenomic analyses of the Bifidobacteriaceae family.</title>
        <authorList>
            <person name="Lugli G.A."/>
            <person name="Milani C."/>
            <person name="Turroni F."/>
            <person name="Duranti S."/>
            <person name="Mancabelli L."/>
            <person name="Mangifesta M."/>
            <person name="Ferrario C."/>
            <person name="Modesto M."/>
            <person name="Mattarelli P."/>
            <person name="Jiri K."/>
            <person name="van Sinderen D."/>
            <person name="Ventura M."/>
        </authorList>
    </citation>
    <scope>NUCLEOTIDE SEQUENCE [LARGE SCALE GENOMIC DNA]</scope>
    <source>
        <strain evidence="7 8">DSM 24744</strain>
    </source>
</reference>
<keyword evidence="3 7" id="KW-0378">Hydrolase</keyword>
<dbReference type="AlphaFoldDB" id="A0A261F220"/>
<feature type="compositionally biased region" description="Low complexity" evidence="5">
    <location>
        <begin position="129"/>
        <end position="139"/>
    </location>
</feature>
<dbReference type="GO" id="GO:0006508">
    <property type="term" value="P:proteolysis"/>
    <property type="evidence" value="ECO:0007669"/>
    <property type="project" value="UniProtKB-KW"/>
</dbReference>
<keyword evidence="4" id="KW-0788">Thiol protease</keyword>
<sequence length="354" mass="35663">MIFPIHSSAANASRHAQKRHAAPQSQSHRAAAVKITKSVPAIILALLLAGSSTAVASNGGSSVLGAGALGQSSAVSRSDSRDSLLQEGSQLSVDGTFTTSVNEDNVIIEAPLSQSVQDARKTLQATIDSASSTLSSSEGKASDSSRSTLSGLIDQANSTVTDDNASTDSIYAVNSSLAEAANKVTSEVASANAAAAERAATSSRSAAGSSSAGTSTGTSTDTSSSTVTVSGSGSGQAVANLAIQYLGRPYVAGGNTPSGWDCSGYVQWLYAQFGVTLAHSSGAQAQAGTYIGNQSDLYTKAQPGDIIANSGHAAIYVGSGNCAQALNPSLGTRIYPCNVVSTFMSGYSIRRIFN</sequence>